<dbReference type="InterPro" id="IPR050410">
    <property type="entry name" value="CCR4/nocturin_mRNA_transcr"/>
</dbReference>
<evidence type="ECO:0000313" key="3">
    <source>
        <dbReference type="Proteomes" id="UP000887540"/>
    </source>
</evidence>
<sequence>MDENDPQLQKLRDKLLTMGLEKMEREDAEKLMRKECQKLYTSESSYSKIDFKSPISNNKKDVNGNKKESGNIFLDILGVSKPKPLFTLEDDPNDGNRNDKDPENERPSEYDHLSEIQNENLDESIIFEGEVQKSQKDSKFSMQEPRRQNIEVICLDDTDAKMNPLSSDDEIEILPGPSTSSKLPVQQKTFPKKSGGSRLKTPTKEDFLKQPPLKQAILPWHKPSNPTNNQNLHEPDPDSSEEDNTMTPKIVRTITLFPTRINQNEKEKFQRSLPDLNCYLDSISHYAAKMKNFHFRGMEKVNSNVQDLFSLGLKPTPLRIVSYNVLCQTTILRTNYLYQHLSRNPYFGGNRRTCLEWKMRQNLLALELANLKADVYCLQEVEYTHYLSFFDPLMRERGYKGFYTQKTGTNADGCAIFIRSEKLQHVFLEQIRFNFQTEFMDKDNVAQILCVKFTGTDRHLLIGNTHILFNKNRGDIKLNQLAVFFAHINQAMGKIPKNSGLILCGDFNLEPFSKVYEFITEGQLEFGDCPRNELSGQGHSGGPVLRTFCVPSRCLVTNNCLFRKANEPHTECVILQHPLKLASVYEHTLPGGSKEISTYHKDDGCPDYIFYTVKKKIPESENMRKIVESGIHLVQRLSLPSTAHYDMAFGKLPNEYAGSDHIPLLADFYIV</sequence>
<feature type="region of interest" description="Disordered" evidence="1">
    <location>
        <begin position="83"/>
        <end position="122"/>
    </location>
</feature>
<dbReference type="InterPro" id="IPR036691">
    <property type="entry name" value="Endo/exonu/phosph_ase_sf"/>
</dbReference>
<feature type="region of interest" description="Disordered" evidence="1">
    <location>
        <begin position="173"/>
        <end position="245"/>
    </location>
</feature>
<feature type="region of interest" description="Disordered" evidence="1">
    <location>
        <begin position="47"/>
        <end position="68"/>
    </location>
</feature>
<feature type="compositionally biased region" description="Basic and acidic residues" evidence="1">
    <location>
        <begin position="94"/>
        <end position="114"/>
    </location>
</feature>
<feature type="compositionally biased region" description="Polar residues" evidence="1">
    <location>
        <begin position="177"/>
        <end position="189"/>
    </location>
</feature>
<feature type="domain" description="Endonuclease/exonuclease/phosphatase" evidence="2">
    <location>
        <begin position="322"/>
        <end position="612"/>
    </location>
</feature>
<dbReference type="GO" id="GO:0000175">
    <property type="term" value="F:3'-5'-RNA exonuclease activity"/>
    <property type="evidence" value="ECO:0007669"/>
    <property type="project" value="TreeGrafter"/>
</dbReference>
<name>A0A914E6T8_9BILA</name>
<protein>
    <submittedName>
        <fullName evidence="4">Endonuclease/exonuclease/phosphatase domain-containing protein</fullName>
    </submittedName>
</protein>
<evidence type="ECO:0000256" key="1">
    <source>
        <dbReference type="SAM" id="MobiDB-lite"/>
    </source>
</evidence>
<dbReference type="Gene3D" id="3.60.10.10">
    <property type="entry name" value="Endonuclease/exonuclease/phosphatase"/>
    <property type="match status" value="1"/>
</dbReference>
<evidence type="ECO:0000259" key="2">
    <source>
        <dbReference type="Pfam" id="PF03372"/>
    </source>
</evidence>
<dbReference type="PANTHER" id="PTHR12121:SF34">
    <property type="entry name" value="PROTEIN ANGEL"/>
    <property type="match status" value="1"/>
</dbReference>
<proteinExistence type="predicted"/>
<dbReference type="InterPro" id="IPR005135">
    <property type="entry name" value="Endo/exonuclease/phosphatase"/>
</dbReference>
<dbReference type="Pfam" id="PF03372">
    <property type="entry name" value="Exo_endo_phos"/>
    <property type="match status" value="1"/>
</dbReference>
<dbReference type="WBParaSite" id="ACRNAN_scaffold5973.g14443.t1">
    <property type="protein sequence ID" value="ACRNAN_scaffold5973.g14443.t1"/>
    <property type="gene ID" value="ACRNAN_scaffold5973.g14443"/>
</dbReference>
<feature type="compositionally biased region" description="Basic and acidic residues" evidence="1">
    <location>
        <begin position="58"/>
        <end position="68"/>
    </location>
</feature>
<accession>A0A914E6T8</accession>
<dbReference type="SUPFAM" id="SSF56219">
    <property type="entry name" value="DNase I-like"/>
    <property type="match status" value="1"/>
</dbReference>
<dbReference type="Proteomes" id="UP000887540">
    <property type="component" value="Unplaced"/>
</dbReference>
<reference evidence="4" key="1">
    <citation type="submission" date="2022-11" db="UniProtKB">
        <authorList>
            <consortium name="WormBaseParasite"/>
        </authorList>
    </citation>
    <scope>IDENTIFICATION</scope>
</reference>
<organism evidence="3 4">
    <name type="scientific">Acrobeloides nanus</name>
    <dbReference type="NCBI Taxonomy" id="290746"/>
    <lineage>
        <taxon>Eukaryota</taxon>
        <taxon>Metazoa</taxon>
        <taxon>Ecdysozoa</taxon>
        <taxon>Nematoda</taxon>
        <taxon>Chromadorea</taxon>
        <taxon>Rhabditida</taxon>
        <taxon>Tylenchina</taxon>
        <taxon>Cephalobomorpha</taxon>
        <taxon>Cephaloboidea</taxon>
        <taxon>Cephalobidae</taxon>
        <taxon>Acrobeloides</taxon>
    </lineage>
</organism>
<dbReference type="AlphaFoldDB" id="A0A914E6T8"/>
<keyword evidence="3" id="KW-1185">Reference proteome</keyword>
<dbReference type="PANTHER" id="PTHR12121">
    <property type="entry name" value="CARBON CATABOLITE REPRESSOR PROTEIN 4"/>
    <property type="match status" value="1"/>
</dbReference>
<evidence type="ECO:0000313" key="4">
    <source>
        <dbReference type="WBParaSite" id="ACRNAN_scaffold5973.g14443.t1"/>
    </source>
</evidence>